<evidence type="ECO:0000313" key="5">
    <source>
        <dbReference type="Proteomes" id="UP001200470"/>
    </source>
</evidence>
<organism evidence="4 5">
    <name type="scientific">Xylanibacter brevis</name>
    <dbReference type="NCBI Taxonomy" id="83231"/>
    <lineage>
        <taxon>Bacteria</taxon>
        <taxon>Pseudomonadati</taxon>
        <taxon>Bacteroidota</taxon>
        <taxon>Bacteroidia</taxon>
        <taxon>Bacteroidales</taxon>
        <taxon>Prevotellaceae</taxon>
        <taxon>Xylanibacter</taxon>
    </lineage>
</organism>
<protein>
    <submittedName>
        <fullName evidence="4">Porin family protein</fullName>
    </submittedName>
</protein>
<sequence>MKKCFMTLVALVVATVASAQVYVGGSVGFIGSSHDGTTKNNFQILPELGFKLEDNIAVGIVLGYAQDEVSVEKTVAGSTVTVSQKDKQFRISPYLRYTALKFKCVDVFVDAGLDYIHSDNGSVKNNTFGLGVRPGVAVNLNDKLSFVTHFGWLGYQNSKDDYDGAKATNTYGVALDGNNLTFGLYYNF</sequence>
<name>A0ABS9CEV6_9BACT</name>
<feature type="domain" description="Outer membrane protein beta-barrel" evidence="3">
    <location>
        <begin position="13"/>
        <end position="188"/>
    </location>
</feature>
<dbReference type="Gene3D" id="2.40.160.20">
    <property type="match status" value="1"/>
</dbReference>
<dbReference type="SUPFAM" id="SSF56925">
    <property type="entry name" value="OMPA-like"/>
    <property type="match status" value="1"/>
</dbReference>
<gene>
    <name evidence="4" type="ORF">I6E12_01775</name>
</gene>
<proteinExistence type="predicted"/>
<evidence type="ECO:0000256" key="2">
    <source>
        <dbReference type="SAM" id="SignalP"/>
    </source>
</evidence>
<accession>A0ABS9CEV6</accession>
<dbReference type="RefSeq" id="WP_094389621.1">
    <property type="nucleotide sequence ID" value="NZ_JADYTN010000003.1"/>
</dbReference>
<feature type="signal peptide" evidence="2">
    <location>
        <begin position="1"/>
        <end position="19"/>
    </location>
</feature>
<comment type="caution">
    <text evidence="4">The sequence shown here is derived from an EMBL/GenBank/DDBJ whole genome shotgun (WGS) entry which is preliminary data.</text>
</comment>
<dbReference type="InterPro" id="IPR011250">
    <property type="entry name" value="OMP/PagP_B-barrel"/>
</dbReference>
<evidence type="ECO:0000259" key="3">
    <source>
        <dbReference type="Pfam" id="PF13505"/>
    </source>
</evidence>
<dbReference type="InterPro" id="IPR027385">
    <property type="entry name" value="Beta-barrel_OMP"/>
</dbReference>
<dbReference type="Proteomes" id="UP001200470">
    <property type="component" value="Unassembled WGS sequence"/>
</dbReference>
<dbReference type="Pfam" id="PF13505">
    <property type="entry name" value="OMP_b-brl"/>
    <property type="match status" value="1"/>
</dbReference>
<evidence type="ECO:0000256" key="1">
    <source>
        <dbReference type="ARBA" id="ARBA00022729"/>
    </source>
</evidence>
<feature type="chain" id="PRO_5047213940" evidence="2">
    <location>
        <begin position="20"/>
        <end position="188"/>
    </location>
</feature>
<keyword evidence="1 2" id="KW-0732">Signal</keyword>
<reference evidence="4 5" key="1">
    <citation type="submission" date="2020-12" db="EMBL/GenBank/DDBJ databases">
        <title>Whole genome sequences of gut porcine anaerobes.</title>
        <authorList>
            <person name="Kubasova T."/>
            <person name="Jahodarova E."/>
            <person name="Rychlik I."/>
        </authorList>
    </citation>
    <scope>NUCLEOTIDE SEQUENCE [LARGE SCALE GENOMIC DNA]</scope>
    <source>
        <strain evidence="4 5">An925</strain>
    </source>
</reference>
<keyword evidence="5" id="KW-1185">Reference proteome</keyword>
<evidence type="ECO:0000313" key="4">
    <source>
        <dbReference type="EMBL" id="MCF2562847.1"/>
    </source>
</evidence>
<dbReference type="EMBL" id="JADYTN010000003">
    <property type="protein sequence ID" value="MCF2562847.1"/>
    <property type="molecule type" value="Genomic_DNA"/>
</dbReference>